<feature type="compositionally biased region" description="Polar residues" evidence="12">
    <location>
        <begin position="650"/>
        <end position="662"/>
    </location>
</feature>
<evidence type="ECO:0000256" key="1">
    <source>
        <dbReference type="ARBA" id="ARBA00004167"/>
    </source>
</evidence>
<feature type="domain" description="CUB" evidence="13">
    <location>
        <begin position="243"/>
        <end position="355"/>
    </location>
</feature>
<dbReference type="PROSITE" id="PS01209">
    <property type="entry name" value="LDLRA_1"/>
    <property type="match status" value="3"/>
</dbReference>
<organism evidence="14 15">
    <name type="scientific">Echeneis naucrates</name>
    <name type="common">Live sharksucker</name>
    <dbReference type="NCBI Taxonomy" id="173247"/>
    <lineage>
        <taxon>Eukaryota</taxon>
        <taxon>Metazoa</taxon>
        <taxon>Chordata</taxon>
        <taxon>Craniata</taxon>
        <taxon>Vertebrata</taxon>
        <taxon>Euteleostomi</taxon>
        <taxon>Actinopterygii</taxon>
        <taxon>Neopterygii</taxon>
        <taxon>Teleostei</taxon>
        <taxon>Neoteleostei</taxon>
        <taxon>Acanthomorphata</taxon>
        <taxon>Carangaria</taxon>
        <taxon>Carangiformes</taxon>
        <taxon>Echeneidae</taxon>
        <taxon>Echeneis</taxon>
    </lineage>
</organism>
<gene>
    <name evidence="14" type="primary">lrp3</name>
</gene>
<dbReference type="PANTHER" id="PTHR24270">
    <property type="entry name" value="LOW-DENSITY LIPOPROTEIN RECEPTOR-RELATED"/>
    <property type="match status" value="1"/>
</dbReference>
<evidence type="ECO:0000256" key="7">
    <source>
        <dbReference type="ARBA" id="ARBA00023136"/>
    </source>
</evidence>
<dbReference type="FunCoup" id="A0A665VBG7">
    <property type="interactions" value="802"/>
</dbReference>
<dbReference type="InterPro" id="IPR050685">
    <property type="entry name" value="LDLR"/>
</dbReference>
<dbReference type="Pfam" id="PF00057">
    <property type="entry name" value="Ldl_recept_a"/>
    <property type="match status" value="4"/>
</dbReference>
<feature type="compositionally biased region" description="Basic and acidic residues" evidence="12">
    <location>
        <begin position="829"/>
        <end position="844"/>
    </location>
</feature>
<feature type="disulfide bond" evidence="11">
    <location>
        <begin position="454"/>
        <end position="469"/>
    </location>
</feature>
<evidence type="ECO:0000313" key="15">
    <source>
        <dbReference type="Proteomes" id="UP000472264"/>
    </source>
</evidence>
<dbReference type="InParanoid" id="A0A665VBG7"/>
<dbReference type="SUPFAM" id="SSF57424">
    <property type="entry name" value="LDL receptor-like module"/>
    <property type="match status" value="5"/>
</dbReference>
<feature type="disulfide bond" evidence="11">
    <location>
        <begin position="442"/>
        <end position="460"/>
    </location>
</feature>
<comment type="subcellular location">
    <subcellularLocation>
        <location evidence="10">Membrane</location>
        <location evidence="10">Coated pit</location>
    </subcellularLocation>
    <subcellularLocation>
        <location evidence="1">Membrane</location>
        <topology evidence="1">Single-pass membrane protein</topology>
    </subcellularLocation>
</comment>
<dbReference type="SMART" id="SM00042">
    <property type="entry name" value="CUB"/>
    <property type="match status" value="2"/>
</dbReference>
<sequence>NTQTTVLRTVIHYYTNCLFITCRLASALLPFSFCYPAGCSERMEVHTERRGVIYSPSWPFNYPAGVNCSWHIQGGQGEVITISFRNFDLAESGSCSGDWLLLTPTWNRESRLCGSMLPPPIISTRGRVWLFFHSHANSSGQAQGFRLSYIRGNSCQSDEFLCGNGKCLPRSWKCNGQDECGDATDEHSCAPPPTEAQPGLCPFGSLPCTEVQSTRCLPAALRCNGARDCPDGTDELRCPDTTCGKRLGNFYGSFASPDFFRANHSAVTELRCSWLLDTQDPKPIVLQLDLQLGPLDSLHVYDGLLLQAEHLLQVLSHHNNRRLTLLESSRGQMSVLYRAQPHSPGHGFNATYQVKGYCFPGEHPCGSDQGCYSERQRCDGYWHCPSGRDEEGCPTCPDGEFPCEGGTGVCYPASERCNNQKRCPDGSDEKNCYDCQPGNFHCGTNLCIFETWRCDGQEDCLDGSDERDCLAAVPRKVITAALIGSLVCSLLLVIALGCALKLHSLRSREYRAFETQMTRMEAEFVQREAPPSYGQLIAQGLIPPVEDFPVYSPTQASMLQNLRLAMRRQIRRHSTRRSTSSSSRRRLGHLWSRLFHVGGRARGHVPLLDGPGHTQITLGLHSYRTVGEQGPQVESRDQFGDEFDLVGSGSRFSATMDSQPCTPESPASPLSFQSVDSQEDEESSPVSRESTRSPQSEPPTPVQSDSSAHSGLPPISQEASVPPYHPRASRKLVLELAVNLKGVSLRRYSPLGPRSPISHPLFPSSSHTTPTQSQPQVPGGTSTSEPLSSSMKAEDSDSHFTVEVPSGNRGSRDERRREGKSRLCRFSRTHSEEGGDSGRERTPS</sequence>
<evidence type="ECO:0000256" key="9">
    <source>
        <dbReference type="ARBA" id="ARBA00023176"/>
    </source>
</evidence>
<dbReference type="InterPro" id="IPR023415">
    <property type="entry name" value="LDLR_class-A_CS"/>
</dbReference>
<dbReference type="Gene3D" id="4.10.1220.10">
    <property type="entry name" value="EGF-type module"/>
    <property type="match status" value="1"/>
</dbReference>
<dbReference type="PANTHER" id="PTHR24270:SF22">
    <property type="entry name" value="LOW-DENSITY LIPOPROTEIN RECEPTOR-RELATED PROTEIN 3"/>
    <property type="match status" value="1"/>
</dbReference>
<dbReference type="PROSITE" id="PS50068">
    <property type="entry name" value="LDLRA_2"/>
    <property type="match status" value="5"/>
</dbReference>
<evidence type="ECO:0000256" key="4">
    <source>
        <dbReference type="ARBA" id="ARBA00022692"/>
    </source>
</evidence>
<feature type="disulfide bond" evidence="11">
    <location>
        <begin position="417"/>
        <end position="432"/>
    </location>
</feature>
<feature type="compositionally biased region" description="Basic and acidic residues" evidence="12">
    <location>
        <begin position="810"/>
        <end position="821"/>
    </location>
</feature>
<proteinExistence type="inferred from homology"/>
<evidence type="ECO:0000256" key="2">
    <source>
        <dbReference type="ARBA" id="ARBA00009939"/>
    </source>
</evidence>
<evidence type="ECO:0000259" key="13">
    <source>
        <dbReference type="PROSITE" id="PS01180"/>
    </source>
</evidence>
<accession>A0A665VBG7</accession>
<feature type="domain" description="CUB" evidence="13">
    <location>
        <begin position="39"/>
        <end position="152"/>
    </location>
</feature>
<evidence type="ECO:0000256" key="10">
    <source>
        <dbReference type="ARBA" id="ARBA00037878"/>
    </source>
</evidence>
<dbReference type="InterPro" id="IPR002172">
    <property type="entry name" value="LDrepeatLR_classA_rpt"/>
</dbReference>
<evidence type="ECO:0000256" key="3">
    <source>
        <dbReference type="ARBA" id="ARBA00022583"/>
    </source>
</evidence>
<evidence type="ECO:0000256" key="8">
    <source>
        <dbReference type="ARBA" id="ARBA00023157"/>
    </source>
</evidence>
<dbReference type="OMA" id="EQGCYSD"/>
<feature type="disulfide bond" evidence="11">
    <location>
        <begin position="223"/>
        <end position="238"/>
    </location>
</feature>
<keyword evidence="7" id="KW-0472">Membrane</keyword>
<reference evidence="14" key="2">
    <citation type="submission" date="2025-08" db="UniProtKB">
        <authorList>
            <consortium name="Ensembl"/>
        </authorList>
    </citation>
    <scope>IDENTIFICATION</scope>
</reference>
<dbReference type="InterPro" id="IPR035914">
    <property type="entry name" value="Sperma_CUB_dom_sf"/>
</dbReference>
<comment type="similarity">
    <text evidence="2">Belongs to the LDLR family.</text>
</comment>
<evidence type="ECO:0000256" key="6">
    <source>
        <dbReference type="ARBA" id="ARBA00022989"/>
    </source>
</evidence>
<feature type="region of interest" description="Disordered" evidence="12">
    <location>
        <begin position="627"/>
        <end position="724"/>
    </location>
</feature>
<evidence type="ECO:0000256" key="12">
    <source>
        <dbReference type="SAM" id="MobiDB-lite"/>
    </source>
</evidence>
<dbReference type="PROSITE" id="PS01180">
    <property type="entry name" value="CUB"/>
    <property type="match status" value="2"/>
</dbReference>
<keyword evidence="4" id="KW-0812">Transmembrane</keyword>
<protein>
    <recommendedName>
        <fullName evidence="13">CUB domain-containing protein</fullName>
    </recommendedName>
</protein>
<feature type="disulfide bond" evidence="11">
    <location>
        <begin position="435"/>
        <end position="447"/>
    </location>
</feature>
<comment type="caution">
    <text evidence="11">Lacks conserved residue(s) required for the propagation of feature annotation.</text>
</comment>
<dbReference type="GO" id="GO:0005886">
    <property type="term" value="C:plasma membrane"/>
    <property type="evidence" value="ECO:0007669"/>
    <property type="project" value="TreeGrafter"/>
</dbReference>
<keyword evidence="8 11" id="KW-1015">Disulfide bond</keyword>
<feature type="compositionally biased region" description="Low complexity" evidence="12">
    <location>
        <begin position="763"/>
        <end position="776"/>
    </location>
</feature>
<keyword evidence="6" id="KW-1133">Transmembrane helix</keyword>
<dbReference type="CDD" id="cd00112">
    <property type="entry name" value="LDLa"/>
    <property type="match status" value="5"/>
</dbReference>
<feature type="disulfide bond" evidence="11">
    <location>
        <begin position="174"/>
        <end position="189"/>
    </location>
</feature>
<dbReference type="Gene3D" id="4.10.400.10">
    <property type="entry name" value="Low-density Lipoprotein Receptor"/>
    <property type="match status" value="4"/>
</dbReference>
<reference evidence="14" key="1">
    <citation type="submission" date="2021-04" db="EMBL/GenBank/DDBJ databases">
        <authorList>
            <consortium name="Wellcome Sanger Institute Data Sharing"/>
        </authorList>
    </citation>
    <scope>NUCLEOTIDE SEQUENCE [LARGE SCALE GENOMIC DNA]</scope>
</reference>
<keyword evidence="15" id="KW-1185">Reference proteome</keyword>
<dbReference type="SMART" id="SM00192">
    <property type="entry name" value="LDLa"/>
    <property type="match status" value="5"/>
</dbReference>
<dbReference type="Gene3D" id="2.60.120.290">
    <property type="entry name" value="Spermadhesin, CUB domain"/>
    <property type="match status" value="2"/>
</dbReference>
<dbReference type="Ensembl" id="ENSENLT00000029564.1">
    <property type="protein sequence ID" value="ENSENLP00000028702.1"/>
    <property type="gene ID" value="ENSENLG00000012810.1"/>
</dbReference>
<dbReference type="InterPro" id="IPR036055">
    <property type="entry name" value="LDL_receptor-like_sf"/>
</dbReference>
<dbReference type="Proteomes" id="UP000472264">
    <property type="component" value="Chromosome 3"/>
</dbReference>
<feature type="disulfide bond" evidence="11">
    <location>
        <begin position="155"/>
        <end position="167"/>
    </location>
</feature>
<feature type="region of interest" description="Disordered" evidence="12">
    <location>
        <begin position="747"/>
        <end position="844"/>
    </location>
</feature>
<dbReference type="SUPFAM" id="SSF49854">
    <property type="entry name" value="Spermadhesin, CUB domain"/>
    <property type="match status" value="2"/>
</dbReference>
<dbReference type="InterPro" id="IPR000859">
    <property type="entry name" value="CUB_dom"/>
</dbReference>
<dbReference type="FunFam" id="4.10.400.10:FF:000050">
    <property type="entry name" value="low-density lipoprotein receptor-related protein 10"/>
    <property type="match status" value="1"/>
</dbReference>
<feature type="disulfide bond" evidence="11">
    <location>
        <begin position="378"/>
        <end position="393"/>
    </location>
</feature>
<keyword evidence="5" id="KW-0677">Repeat</keyword>
<dbReference type="Pfam" id="PF00431">
    <property type="entry name" value="CUB"/>
    <property type="match status" value="1"/>
</dbReference>
<evidence type="ECO:0000313" key="14">
    <source>
        <dbReference type="Ensembl" id="ENSENLP00000028702.1"/>
    </source>
</evidence>
<evidence type="ECO:0000256" key="5">
    <source>
        <dbReference type="ARBA" id="ARBA00022737"/>
    </source>
</evidence>
<feature type="disulfide bond" evidence="11">
    <location>
        <begin position="162"/>
        <end position="180"/>
    </location>
</feature>
<keyword evidence="3" id="KW-0254">Endocytosis</keyword>
<feature type="compositionally biased region" description="Polar residues" evidence="12">
    <location>
        <begin position="779"/>
        <end position="791"/>
    </location>
</feature>
<dbReference type="PRINTS" id="PR00261">
    <property type="entry name" value="LDLRECEPTOR"/>
</dbReference>
<keyword evidence="9" id="KW-0168">Coated pit</keyword>
<reference evidence="14" key="3">
    <citation type="submission" date="2025-09" db="UniProtKB">
        <authorList>
            <consortium name="Ensembl"/>
        </authorList>
    </citation>
    <scope>IDENTIFICATION</scope>
</reference>
<dbReference type="CDD" id="cd00041">
    <property type="entry name" value="CUB"/>
    <property type="match status" value="1"/>
</dbReference>
<dbReference type="GO" id="GO:0005905">
    <property type="term" value="C:clathrin-coated pit"/>
    <property type="evidence" value="ECO:0007669"/>
    <property type="project" value="UniProtKB-KW"/>
</dbReference>
<name>A0A665VBG7_ECHNA</name>
<dbReference type="AlphaFoldDB" id="A0A665VBG7"/>
<evidence type="ECO:0000256" key="11">
    <source>
        <dbReference type="PROSITE-ProRule" id="PRU00124"/>
    </source>
</evidence>
<dbReference type="GO" id="GO:0006897">
    <property type="term" value="P:endocytosis"/>
    <property type="evidence" value="ECO:0007669"/>
    <property type="project" value="UniProtKB-KW"/>
</dbReference>